<evidence type="ECO:0000256" key="4">
    <source>
        <dbReference type="ARBA" id="ARBA00023239"/>
    </source>
</evidence>
<evidence type="ECO:0000256" key="2">
    <source>
        <dbReference type="ARBA" id="ARBA00006472"/>
    </source>
</evidence>
<dbReference type="GO" id="GO:0006729">
    <property type="term" value="P:tetrahydrobiopterin biosynthetic process"/>
    <property type="evidence" value="ECO:0007669"/>
    <property type="project" value="InterPro"/>
</dbReference>
<dbReference type="InterPro" id="IPR036428">
    <property type="entry name" value="PCD_sf"/>
</dbReference>
<dbReference type="Pfam" id="PF01329">
    <property type="entry name" value="Pterin_4a"/>
    <property type="match status" value="1"/>
</dbReference>
<dbReference type="EMBL" id="WIVE01000040">
    <property type="protein sequence ID" value="MQX37367.1"/>
    <property type="molecule type" value="Genomic_DNA"/>
</dbReference>
<keyword evidence="6" id="KW-1185">Reference proteome</keyword>
<evidence type="ECO:0000313" key="6">
    <source>
        <dbReference type="Proteomes" id="UP000434582"/>
    </source>
</evidence>
<dbReference type="EC" id="4.2.1.96" evidence="3"/>
<reference evidence="5 6" key="1">
    <citation type="submission" date="2019-10" db="EMBL/GenBank/DDBJ databases">
        <title>Draft whole-genome sequence of the purple nonsulfur photosynthetic bacterium Roseospira navarrensis DSM 15114.</title>
        <authorList>
            <person name="Kyndt J.A."/>
            <person name="Meyer T.E."/>
        </authorList>
    </citation>
    <scope>NUCLEOTIDE SEQUENCE [LARGE SCALE GENOMIC DNA]</scope>
    <source>
        <strain evidence="5 6">DSM 15114</strain>
    </source>
</reference>
<gene>
    <name evidence="5" type="ORF">GHC57_12635</name>
</gene>
<name>A0A7X1ZH53_9PROT</name>
<dbReference type="GO" id="GO:0008124">
    <property type="term" value="F:4-alpha-hydroxytetrahydrobiopterin dehydratase activity"/>
    <property type="evidence" value="ECO:0007669"/>
    <property type="project" value="UniProtKB-EC"/>
</dbReference>
<organism evidence="5 6">
    <name type="scientific">Roseospira navarrensis</name>
    <dbReference type="NCBI Taxonomy" id="140058"/>
    <lineage>
        <taxon>Bacteria</taxon>
        <taxon>Pseudomonadati</taxon>
        <taxon>Pseudomonadota</taxon>
        <taxon>Alphaproteobacteria</taxon>
        <taxon>Rhodospirillales</taxon>
        <taxon>Rhodospirillaceae</taxon>
        <taxon>Roseospira</taxon>
    </lineage>
</organism>
<dbReference type="InterPro" id="IPR001533">
    <property type="entry name" value="Pterin_deHydtase"/>
</dbReference>
<evidence type="ECO:0000256" key="1">
    <source>
        <dbReference type="ARBA" id="ARBA00001554"/>
    </source>
</evidence>
<evidence type="ECO:0000256" key="3">
    <source>
        <dbReference type="ARBA" id="ARBA00013252"/>
    </source>
</evidence>
<keyword evidence="4" id="KW-0456">Lyase</keyword>
<comment type="similarity">
    <text evidence="2">Belongs to the pterin-4-alpha-carbinolamine dehydratase family.</text>
</comment>
<accession>A0A7X1ZH53</accession>
<protein>
    <recommendedName>
        <fullName evidence="3">4a-hydroxytetrahydrobiopterin dehydratase</fullName>
        <ecNumber evidence="3">4.2.1.96</ecNumber>
    </recommendedName>
</protein>
<dbReference type="OrthoDB" id="9794987at2"/>
<evidence type="ECO:0000313" key="5">
    <source>
        <dbReference type="EMBL" id="MQX37367.1"/>
    </source>
</evidence>
<sequence length="99" mass="10524">MSETDTGTPAAWTEQTRPPGLFRRFDFHSYAETRTFLDRAAGLSETAGLHPDISFGRTYANVTVRPLDESAGGIGAAERRFAVGLSALADSDADGEGTS</sequence>
<dbReference type="SUPFAM" id="SSF55248">
    <property type="entry name" value="PCD-like"/>
    <property type="match status" value="1"/>
</dbReference>
<dbReference type="Proteomes" id="UP000434582">
    <property type="component" value="Unassembled WGS sequence"/>
</dbReference>
<proteinExistence type="inferred from homology"/>
<dbReference type="Gene3D" id="3.30.1360.20">
    <property type="entry name" value="Transcriptional coactivator/pterin dehydratase"/>
    <property type="match status" value="1"/>
</dbReference>
<comment type="catalytic activity">
    <reaction evidence="1">
        <text>(4aS,6R)-4a-hydroxy-L-erythro-5,6,7,8-tetrahydrobiopterin = (6R)-L-erythro-6,7-dihydrobiopterin + H2O</text>
        <dbReference type="Rhea" id="RHEA:11920"/>
        <dbReference type="ChEBI" id="CHEBI:15377"/>
        <dbReference type="ChEBI" id="CHEBI:15642"/>
        <dbReference type="ChEBI" id="CHEBI:43120"/>
        <dbReference type="EC" id="4.2.1.96"/>
    </reaction>
</comment>
<comment type="caution">
    <text evidence="5">The sequence shown here is derived from an EMBL/GenBank/DDBJ whole genome shotgun (WGS) entry which is preliminary data.</text>
</comment>
<dbReference type="AlphaFoldDB" id="A0A7X1ZH53"/>
<dbReference type="RefSeq" id="WP_153344771.1">
    <property type="nucleotide sequence ID" value="NZ_WIVE01000040.1"/>
</dbReference>